<proteinExistence type="predicted"/>
<feature type="compositionally biased region" description="Polar residues" evidence="1">
    <location>
        <begin position="394"/>
        <end position="405"/>
    </location>
</feature>
<evidence type="ECO:0000256" key="1">
    <source>
        <dbReference type="SAM" id="MobiDB-lite"/>
    </source>
</evidence>
<organism evidence="2 3">
    <name type="scientific">Elysia crispata</name>
    <name type="common">lettuce slug</name>
    <dbReference type="NCBI Taxonomy" id="231223"/>
    <lineage>
        <taxon>Eukaryota</taxon>
        <taxon>Metazoa</taxon>
        <taxon>Spiralia</taxon>
        <taxon>Lophotrochozoa</taxon>
        <taxon>Mollusca</taxon>
        <taxon>Gastropoda</taxon>
        <taxon>Heterobranchia</taxon>
        <taxon>Euthyneura</taxon>
        <taxon>Panpulmonata</taxon>
        <taxon>Sacoglossa</taxon>
        <taxon>Placobranchoidea</taxon>
        <taxon>Plakobranchidae</taxon>
        <taxon>Elysia</taxon>
    </lineage>
</organism>
<accession>A0AAE0Z1Q4</accession>
<gene>
    <name evidence="2" type="ORF">RRG08_022479</name>
</gene>
<dbReference type="EMBL" id="JAWDGP010004927">
    <property type="protein sequence ID" value="KAK3761075.1"/>
    <property type="molecule type" value="Genomic_DNA"/>
</dbReference>
<feature type="compositionally biased region" description="Polar residues" evidence="1">
    <location>
        <begin position="329"/>
        <end position="342"/>
    </location>
</feature>
<feature type="region of interest" description="Disordered" evidence="1">
    <location>
        <begin position="232"/>
        <end position="359"/>
    </location>
</feature>
<dbReference type="AlphaFoldDB" id="A0AAE0Z1Q4"/>
<sequence length="485" mass="54515">MANQSPEKKVASRYLPTLHQELPTMIQDETNLQSKKDMDGYTHTKSVACSHSGVTQQFRPASHASTTTISTDATQTRRPGENYARNYKECPIRATKRIDYVTSGVKNSRKRKEASQFQSPAEVENKAHHAKSSLELELMFNFGHGELADDPVLWKAFSPGAAVFTSGVMHAVITKLLTSAHSSAGSTANVPENSYIDEHGVITSELKPDGKITGVDMKQAIHWDEQLESTLSQNPMSAESGQLPELVSSLSPTSGSEVLSEQQDRRPRQGDPDCTQCRHVQRCHQPRQPLRKHLSHSQSRQHQRQQPQRQHMRKVQEHQFRDHMHDVTKQQTSQPLETQQTFPGFKPPLPSSDRNSPLHLEKGRDVSIAESATSSANHDKIMLEQSHHVPSARLESNSTSPSTSMDLRCRSSRDRKSRSNRIPGAHHRMSRFSPSPPVKNELRSKKANDSNNYKEPAAAYGLHDVRMLTKMALLIGFWWLCAVWL</sequence>
<feature type="region of interest" description="Disordered" evidence="1">
    <location>
        <begin position="387"/>
        <end position="452"/>
    </location>
</feature>
<keyword evidence="3" id="KW-1185">Reference proteome</keyword>
<feature type="compositionally biased region" description="Basic and acidic residues" evidence="1">
    <location>
        <begin position="262"/>
        <end position="271"/>
    </location>
</feature>
<feature type="region of interest" description="Disordered" evidence="1">
    <location>
        <begin position="104"/>
        <end position="125"/>
    </location>
</feature>
<feature type="region of interest" description="Disordered" evidence="1">
    <location>
        <begin position="56"/>
        <end position="77"/>
    </location>
</feature>
<comment type="caution">
    <text evidence="2">The sequence shown here is derived from an EMBL/GenBank/DDBJ whole genome shotgun (WGS) entry which is preliminary data.</text>
</comment>
<evidence type="ECO:0000313" key="2">
    <source>
        <dbReference type="EMBL" id="KAK3761075.1"/>
    </source>
</evidence>
<feature type="compositionally biased region" description="Basic residues" evidence="1">
    <location>
        <begin position="279"/>
        <end position="303"/>
    </location>
</feature>
<feature type="compositionally biased region" description="Basic and acidic residues" evidence="1">
    <location>
        <begin position="314"/>
        <end position="328"/>
    </location>
</feature>
<dbReference type="Proteomes" id="UP001283361">
    <property type="component" value="Unassembled WGS sequence"/>
</dbReference>
<evidence type="ECO:0000313" key="3">
    <source>
        <dbReference type="Proteomes" id="UP001283361"/>
    </source>
</evidence>
<protein>
    <submittedName>
        <fullName evidence="2">Uncharacterized protein</fullName>
    </submittedName>
</protein>
<feature type="compositionally biased region" description="Basic residues" evidence="1">
    <location>
        <begin position="415"/>
        <end position="430"/>
    </location>
</feature>
<reference evidence="2" key="1">
    <citation type="journal article" date="2023" name="G3 (Bethesda)">
        <title>A reference genome for the long-term kleptoplast-retaining sea slug Elysia crispata morphotype clarki.</title>
        <authorList>
            <person name="Eastman K.E."/>
            <person name="Pendleton A.L."/>
            <person name="Shaikh M.A."/>
            <person name="Suttiyut T."/>
            <person name="Ogas R."/>
            <person name="Tomko P."/>
            <person name="Gavelis G."/>
            <person name="Widhalm J.R."/>
            <person name="Wisecaver J.H."/>
        </authorList>
    </citation>
    <scope>NUCLEOTIDE SEQUENCE</scope>
    <source>
        <strain evidence="2">ECLA1</strain>
    </source>
</reference>
<feature type="compositionally biased region" description="Polar residues" evidence="1">
    <location>
        <begin position="248"/>
        <end position="261"/>
    </location>
</feature>
<name>A0AAE0Z1Q4_9GAST</name>
<feature type="compositionally biased region" description="Low complexity" evidence="1">
    <location>
        <begin position="61"/>
        <end position="76"/>
    </location>
</feature>